<gene>
    <name evidence="2" type="ORF">MMYC01_209769</name>
</gene>
<reference evidence="2 3" key="1">
    <citation type="journal article" date="2016" name="Genome Announc.">
        <title>Genome Sequence of Madurella mycetomatis mm55, Isolated from a Human Mycetoma Case in Sudan.</title>
        <authorList>
            <person name="Smit S."/>
            <person name="Derks M.F."/>
            <person name="Bervoets S."/>
            <person name="Fahal A."/>
            <person name="van Leeuwen W."/>
            <person name="van Belkum A."/>
            <person name="van de Sande W.W."/>
        </authorList>
    </citation>
    <scope>NUCLEOTIDE SEQUENCE [LARGE SCALE GENOMIC DNA]</scope>
    <source>
        <strain evidence="3">mm55</strain>
    </source>
</reference>
<dbReference type="PANTHER" id="PTHR42912:SF83">
    <property type="entry name" value="METHYLTRANSFERASE TYPE 11 DOMAIN-CONTAINING PROTEIN"/>
    <property type="match status" value="1"/>
</dbReference>
<feature type="region of interest" description="Disordered" evidence="1">
    <location>
        <begin position="26"/>
        <end position="71"/>
    </location>
</feature>
<feature type="compositionally biased region" description="Low complexity" evidence="1">
    <location>
        <begin position="115"/>
        <end position="125"/>
    </location>
</feature>
<keyword evidence="2" id="KW-0808">Transferase</keyword>
<dbReference type="SUPFAM" id="SSF53335">
    <property type="entry name" value="S-adenosyl-L-methionine-dependent methyltransferases"/>
    <property type="match status" value="1"/>
</dbReference>
<dbReference type="Proteomes" id="UP000078237">
    <property type="component" value="Unassembled WGS sequence"/>
</dbReference>
<dbReference type="GO" id="GO:0008168">
    <property type="term" value="F:methyltransferase activity"/>
    <property type="evidence" value="ECO:0007669"/>
    <property type="project" value="UniProtKB-KW"/>
</dbReference>
<evidence type="ECO:0000256" key="1">
    <source>
        <dbReference type="SAM" id="MobiDB-lite"/>
    </source>
</evidence>
<dbReference type="InterPro" id="IPR029063">
    <property type="entry name" value="SAM-dependent_MTases_sf"/>
</dbReference>
<dbReference type="OrthoDB" id="416496at2759"/>
<evidence type="ECO:0000313" key="2">
    <source>
        <dbReference type="EMBL" id="KXX74060.1"/>
    </source>
</evidence>
<proteinExistence type="predicted"/>
<protein>
    <submittedName>
        <fullName evidence="2">Methyltransferase OMS1, mitochondrial</fullName>
    </submittedName>
</protein>
<name>A0A175VSP2_9PEZI</name>
<dbReference type="EMBL" id="LCTW02000391">
    <property type="protein sequence ID" value="KXX74060.1"/>
    <property type="molecule type" value="Genomic_DNA"/>
</dbReference>
<dbReference type="Gene3D" id="3.40.50.150">
    <property type="entry name" value="Vaccinia Virus protein VP39"/>
    <property type="match status" value="1"/>
</dbReference>
<comment type="caution">
    <text evidence="2">The sequence shown here is derived from an EMBL/GenBank/DDBJ whole genome shotgun (WGS) entry which is preliminary data.</text>
</comment>
<dbReference type="VEuPathDB" id="FungiDB:MMYC01_209769"/>
<feature type="region of interest" description="Disordered" evidence="1">
    <location>
        <begin position="111"/>
        <end position="138"/>
    </location>
</feature>
<feature type="compositionally biased region" description="Low complexity" evidence="1">
    <location>
        <begin position="48"/>
        <end position="71"/>
    </location>
</feature>
<dbReference type="InterPro" id="IPR050508">
    <property type="entry name" value="Methyltransf_Superfamily"/>
</dbReference>
<sequence>MASQLRIPLRLPLSCPHSNWHSAKSFTSSARLGASKTRRAPVKPVTLKQPQQPPKATKTTPSPSSSTNSNSKAESIDVLFQQRKWPLVGAGCAALVIGLYTSLLISASLKEGDNQSPSSASVSAQPTPPPSSSPSASCSCTCPPASLQQPTGLPAALDTSTPEAAHLSATSFDKGLDLEESVMGIRSLRRGLAARARGHVLEVAVGTGRNLGYYDWSEVVAQSRGADEETRARRERERVVRGDGGGDGGEGKGVREVGAYEGEVLSFTGVDVSGDMMGVARDRVREAVPGLRRIMRRRRLEAMPRLGEDGAEEAVVVDALDGRVRLVLADALKRLPSPPAGLSPASSRGNPEKFDTIVQTFGLCSVADPGKLLANMAAKVQPDTGRIILLEHGRGWYDFVNKRLDNNALGHFQKYGCWWNRDIEQLVRDATHAVPGLEVVKLERPLLFQWGTTLLIELKVKSQQAGGKGSVKSGVTA</sequence>
<keyword evidence="2" id="KW-0489">Methyltransferase</keyword>
<dbReference type="Pfam" id="PF13489">
    <property type="entry name" value="Methyltransf_23"/>
    <property type="match status" value="1"/>
</dbReference>
<keyword evidence="3" id="KW-1185">Reference proteome</keyword>
<feature type="region of interest" description="Disordered" evidence="1">
    <location>
        <begin position="227"/>
        <end position="254"/>
    </location>
</feature>
<accession>A0A175VSP2</accession>
<dbReference type="PANTHER" id="PTHR42912">
    <property type="entry name" value="METHYLTRANSFERASE"/>
    <property type="match status" value="1"/>
</dbReference>
<dbReference type="AlphaFoldDB" id="A0A175VSP2"/>
<dbReference type="GO" id="GO:0032259">
    <property type="term" value="P:methylation"/>
    <property type="evidence" value="ECO:0007669"/>
    <property type="project" value="UniProtKB-KW"/>
</dbReference>
<evidence type="ECO:0000313" key="3">
    <source>
        <dbReference type="Proteomes" id="UP000078237"/>
    </source>
</evidence>
<organism evidence="2 3">
    <name type="scientific">Madurella mycetomatis</name>
    <dbReference type="NCBI Taxonomy" id="100816"/>
    <lineage>
        <taxon>Eukaryota</taxon>
        <taxon>Fungi</taxon>
        <taxon>Dikarya</taxon>
        <taxon>Ascomycota</taxon>
        <taxon>Pezizomycotina</taxon>
        <taxon>Sordariomycetes</taxon>
        <taxon>Sordariomycetidae</taxon>
        <taxon>Sordariales</taxon>
        <taxon>Sordariales incertae sedis</taxon>
        <taxon>Madurella</taxon>
    </lineage>
</organism>
<feature type="compositionally biased region" description="Basic and acidic residues" evidence="1">
    <location>
        <begin position="227"/>
        <end position="241"/>
    </location>
</feature>
<dbReference type="STRING" id="100816.A0A175VSP2"/>